<dbReference type="SUPFAM" id="SSF48452">
    <property type="entry name" value="TPR-like"/>
    <property type="match status" value="2"/>
</dbReference>
<keyword evidence="6" id="KW-0812">Transmembrane</keyword>
<evidence type="ECO:0000313" key="9">
    <source>
        <dbReference type="Proteomes" id="UP001327027"/>
    </source>
</evidence>
<evidence type="ECO:0000256" key="2">
    <source>
        <dbReference type="ARBA" id="ARBA00023125"/>
    </source>
</evidence>
<dbReference type="Gene3D" id="1.10.10.60">
    <property type="entry name" value="Homeodomain-like"/>
    <property type="match status" value="1"/>
</dbReference>
<dbReference type="EMBL" id="JAYKLX010000001">
    <property type="protein sequence ID" value="MEB3343888.1"/>
    <property type="molecule type" value="Genomic_DNA"/>
</dbReference>
<evidence type="ECO:0000256" key="5">
    <source>
        <dbReference type="SAM" id="Coils"/>
    </source>
</evidence>
<feature type="coiled-coil region" evidence="5">
    <location>
        <begin position="371"/>
        <end position="405"/>
    </location>
</feature>
<keyword evidence="9" id="KW-1185">Reference proteome</keyword>
<dbReference type="PROSITE" id="PS00041">
    <property type="entry name" value="HTH_ARAC_FAMILY_1"/>
    <property type="match status" value="1"/>
</dbReference>
<dbReference type="InterPro" id="IPR018060">
    <property type="entry name" value="HTH_AraC"/>
</dbReference>
<dbReference type="RefSeq" id="WP_324177942.1">
    <property type="nucleotide sequence ID" value="NZ_BAABAW010000001.1"/>
</dbReference>
<keyword evidence="5" id="KW-0175">Coiled coil</keyword>
<dbReference type="PROSITE" id="PS01124">
    <property type="entry name" value="HTH_ARAC_FAMILY_2"/>
    <property type="match status" value="1"/>
</dbReference>
<dbReference type="Pfam" id="PF13181">
    <property type="entry name" value="TPR_8"/>
    <property type="match status" value="2"/>
</dbReference>
<dbReference type="SMART" id="SM00342">
    <property type="entry name" value="HTH_ARAC"/>
    <property type="match status" value="1"/>
</dbReference>
<dbReference type="SMART" id="SM00028">
    <property type="entry name" value="TPR"/>
    <property type="match status" value="5"/>
</dbReference>
<keyword evidence="6" id="KW-0472">Membrane</keyword>
<name>A0ABU5ZP18_9FLAO</name>
<dbReference type="PANTHER" id="PTHR43280:SF2">
    <property type="entry name" value="HTH-TYPE TRANSCRIPTIONAL REGULATOR EXSA"/>
    <property type="match status" value="1"/>
</dbReference>
<evidence type="ECO:0000256" key="3">
    <source>
        <dbReference type="ARBA" id="ARBA00023163"/>
    </source>
</evidence>
<sequence>MRSQFQYWIFLFIVLGISNTIHAQVQIIDTLNIPTKDKNRIRELKKASREVMDKAEYKTYKKYLDTLYELAEINKLEQLKARLLAQRGTAFNKLGEYENAITDFTKALKIQDSIEFKPLDKAVTLANLCDAYNNLGDNEKIKEVASKILELQKQHQLPEILAAAAYTSLSKISISENKFEEALEFHQKVEDIGVRLKSDNIIGLANLNRAEVYLKLKEYEKALVTSQKSIEYAKKISSFEYLCVGYLHKAKALKNLGDIEAAQESLRKSIEIALEQGYKVYVMEGRLLQAEIYELKQDFKSSNNYYKLYLTSKEDYLATLSKAKRLEVEKEMLAKEEVISKQKSSINQLLLYGVPVILLLSVFLILYVKKKKKLEEDNLQILENKKILESENTSLKNKLNELALTNSKGDNEEIKIKTRKKYQNSSLSQEEKRMYATSILNYMEKEKPYLNPDLKQSDMAQHLSISIHLLSQVLNDCFKRNFNGFVNLYRINEAKRRLQDPQFLNSKIIAIGYEVGFSSKTSFHRVFKNTVGRTPSDYRDLVLNN</sequence>
<dbReference type="Gene3D" id="1.25.40.10">
    <property type="entry name" value="Tetratricopeptide repeat domain"/>
    <property type="match status" value="3"/>
</dbReference>
<dbReference type="SUPFAM" id="SSF46689">
    <property type="entry name" value="Homeodomain-like"/>
    <property type="match status" value="1"/>
</dbReference>
<evidence type="ECO:0000256" key="1">
    <source>
        <dbReference type="ARBA" id="ARBA00023015"/>
    </source>
</evidence>
<feature type="repeat" description="TPR" evidence="4">
    <location>
        <begin position="81"/>
        <end position="114"/>
    </location>
</feature>
<organism evidence="8 9">
    <name type="scientific">Aquimarina gracilis</name>
    <dbReference type="NCBI Taxonomy" id="874422"/>
    <lineage>
        <taxon>Bacteria</taxon>
        <taxon>Pseudomonadati</taxon>
        <taxon>Bacteroidota</taxon>
        <taxon>Flavobacteriia</taxon>
        <taxon>Flavobacteriales</taxon>
        <taxon>Flavobacteriaceae</taxon>
        <taxon>Aquimarina</taxon>
    </lineage>
</organism>
<keyword evidence="3" id="KW-0804">Transcription</keyword>
<dbReference type="PANTHER" id="PTHR43280">
    <property type="entry name" value="ARAC-FAMILY TRANSCRIPTIONAL REGULATOR"/>
    <property type="match status" value="1"/>
</dbReference>
<keyword evidence="1" id="KW-0805">Transcription regulation</keyword>
<dbReference type="InterPro" id="IPR009057">
    <property type="entry name" value="Homeodomain-like_sf"/>
</dbReference>
<keyword evidence="6" id="KW-1133">Transmembrane helix</keyword>
<keyword evidence="2" id="KW-0238">DNA-binding</keyword>
<dbReference type="PROSITE" id="PS50005">
    <property type="entry name" value="TPR"/>
    <property type="match status" value="1"/>
</dbReference>
<dbReference type="PRINTS" id="PR00032">
    <property type="entry name" value="HTHARAC"/>
</dbReference>
<dbReference type="Pfam" id="PF12833">
    <property type="entry name" value="HTH_18"/>
    <property type="match status" value="1"/>
</dbReference>
<reference evidence="8 9" key="1">
    <citation type="journal article" date="2013" name="Int. J. Syst. Evol. Microbiol.">
        <title>Aquimarina gracilis sp. nov., isolated from the gut microflora of a mussel, Mytilus coruscus, and emended description of Aquimarina spongiae.</title>
        <authorList>
            <person name="Park S.C."/>
            <person name="Choe H.N."/>
            <person name="Baik K.S."/>
            <person name="Seong C.N."/>
        </authorList>
    </citation>
    <scope>NUCLEOTIDE SEQUENCE [LARGE SCALE GENOMIC DNA]</scope>
    <source>
        <strain evidence="8 9">PSC32</strain>
    </source>
</reference>
<protein>
    <submittedName>
        <fullName evidence="8">Helix-turn-helix domain-containing protein</fullName>
    </submittedName>
</protein>
<proteinExistence type="predicted"/>
<dbReference type="InterPro" id="IPR011990">
    <property type="entry name" value="TPR-like_helical_dom_sf"/>
</dbReference>
<accession>A0ABU5ZP18</accession>
<feature type="transmembrane region" description="Helical" evidence="6">
    <location>
        <begin position="349"/>
        <end position="368"/>
    </location>
</feature>
<gene>
    <name evidence="8" type="ORF">U6A24_00365</name>
</gene>
<evidence type="ECO:0000256" key="4">
    <source>
        <dbReference type="PROSITE-ProRule" id="PRU00339"/>
    </source>
</evidence>
<feature type="domain" description="HTH araC/xylS-type" evidence="7">
    <location>
        <begin position="437"/>
        <end position="541"/>
    </location>
</feature>
<dbReference type="Proteomes" id="UP001327027">
    <property type="component" value="Unassembled WGS sequence"/>
</dbReference>
<evidence type="ECO:0000259" key="7">
    <source>
        <dbReference type="PROSITE" id="PS01124"/>
    </source>
</evidence>
<evidence type="ECO:0000313" key="8">
    <source>
        <dbReference type="EMBL" id="MEB3343888.1"/>
    </source>
</evidence>
<dbReference type="InterPro" id="IPR019734">
    <property type="entry name" value="TPR_rpt"/>
</dbReference>
<evidence type="ECO:0000256" key="6">
    <source>
        <dbReference type="SAM" id="Phobius"/>
    </source>
</evidence>
<comment type="caution">
    <text evidence="8">The sequence shown here is derived from an EMBL/GenBank/DDBJ whole genome shotgun (WGS) entry which is preliminary data.</text>
</comment>
<dbReference type="InterPro" id="IPR018062">
    <property type="entry name" value="HTH_AraC-typ_CS"/>
</dbReference>
<keyword evidence="4" id="KW-0802">TPR repeat</keyword>
<dbReference type="InterPro" id="IPR020449">
    <property type="entry name" value="Tscrpt_reg_AraC-type_HTH"/>
</dbReference>